<dbReference type="STRING" id="27342.A0A0H2RQ56"/>
<dbReference type="Pfam" id="PF07993">
    <property type="entry name" value="NAD_binding_4"/>
    <property type="match status" value="1"/>
</dbReference>
<reference evidence="4 5" key="1">
    <citation type="submission" date="2015-04" db="EMBL/GenBank/DDBJ databases">
        <title>Complete genome sequence of Schizopora paradoxa KUC8140, a cosmopolitan wood degrader in East Asia.</title>
        <authorList>
            <consortium name="DOE Joint Genome Institute"/>
            <person name="Min B."/>
            <person name="Park H."/>
            <person name="Jang Y."/>
            <person name="Kim J.-J."/>
            <person name="Kim K.H."/>
            <person name="Pangilinan J."/>
            <person name="Lipzen A."/>
            <person name="Riley R."/>
            <person name="Grigoriev I.V."/>
            <person name="Spatafora J.W."/>
            <person name="Choi I.-G."/>
        </authorList>
    </citation>
    <scope>NUCLEOTIDE SEQUENCE [LARGE SCALE GENOMIC DNA]</scope>
    <source>
        <strain evidence="4 5">KUC8140</strain>
    </source>
</reference>
<dbReference type="SUPFAM" id="SSF47336">
    <property type="entry name" value="ACP-like"/>
    <property type="match status" value="1"/>
</dbReference>
<dbReference type="Proteomes" id="UP000053477">
    <property type="component" value="Unassembled WGS sequence"/>
</dbReference>
<dbReference type="InterPro" id="IPR009081">
    <property type="entry name" value="PP-bd_ACP"/>
</dbReference>
<dbReference type="GO" id="GO:0031177">
    <property type="term" value="F:phosphopantetheine binding"/>
    <property type="evidence" value="ECO:0007669"/>
    <property type="project" value="InterPro"/>
</dbReference>
<dbReference type="InterPro" id="IPR036291">
    <property type="entry name" value="NAD(P)-bd_dom_sf"/>
</dbReference>
<evidence type="ECO:0000313" key="4">
    <source>
        <dbReference type="EMBL" id="KLO13762.1"/>
    </source>
</evidence>
<sequence length="1085" mass="119734">MGYEIALPFPPLAAPQTQALSSTTFKPPPLDGSLTLPEIYDWHADKSREHPLFVFPNADGGLRTILWPEAVRAIHRAGQLVKSRLSAEDNRGGNVIAILANADTITFFTFIVGIMRAGFIVFPISTRNSASAIAHLLTKTTVSHLLVGRENALQTLASDSLNLLSDRPITSTMPTFEDVYSTSDSFTPLSPSKARLESPAIILHSSGSTAFPKSITWKHSFLLQTSLIPYFGERDLTGVRFACHSVPMFHAMGALQTVLAASCGLIVATFKPQCPTIVPTPETVMKGAIDTKSDIIYCVPSFVEQWSRDPQCVSHLQTIDGVVFGGGPLNKAVGDELARNGVPLFVHYGCTECSAQSMILPRHVDEEDWEYFRIPEHINAAFIPDEHGNVEYVVASNPYLRPCMINTKFNGVDAYAVGDLLTPHPSKPGLYRYYGRADDQIIHSTGEKTNPGPLENILNQCPLIQSAVIFGQGRFHAGVIVDPKPNYKVDSSNIDELILFRQRIWSFVERMNEYAPQHSRIFKEMIIVSKPSKPFTYTAKNTPRRQRIISDYADEIEELYANVDASTQPDLIPPASWELQNALLFVRKVTLRVLQRSISDCDDMFQHGCDSLQATWIRNTLTNALRKDYRRTIPMNLVYENPTISGLASFISQLTGCSANDMATISPSAPSKEEEMRNMALKYISSFPKHRPASDEHGGGGSNVVVLTGSTGGLGSVLLEKLLSDREISVVYALNRKSSEALRCRQESAFRERGIDVSILYSPKLFLAECDFNATQLGLESDLFTKMRKTVTHIIHNAYTVNFNMALSTFEKNVSALRNLVDFALASPQRQPPRFIFTSSVGVVQNYTKQVPVSETLMEASSAVWSGYSESKWVCEEILANVASETPLRPVIIRVDQLSGMSTNGFWTVRDWVPAIFTSSVHIGCLPDAGGAVSWIPIDIAAQAVVEMRDAEYQVLHISHPKPTKWSTIVRHASQLLDIPTVPFDVWLSNLETASRRISGARAEEILQAKTKNPALQLRGFLQSLAPSLDLSAESDPVEEAFGAKRLSLEKSAAVSPTLRDCCPALSLSDVRSWLACLGLSRPVL</sequence>
<dbReference type="PROSITE" id="PS50075">
    <property type="entry name" value="CARRIER"/>
    <property type="match status" value="1"/>
</dbReference>
<dbReference type="PANTHER" id="PTHR43439:SF2">
    <property type="entry name" value="ENZYME, PUTATIVE (JCVI)-RELATED"/>
    <property type="match status" value="1"/>
</dbReference>
<keyword evidence="1" id="KW-0596">Phosphopantetheine</keyword>
<evidence type="ECO:0000256" key="1">
    <source>
        <dbReference type="ARBA" id="ARBA00022450"/>
    </source>
</evidence>
<dbReference type="SMART" id="SM00823">
    <property type="entry name" value="PKS_PP"/>
    <property type="match status" value="1"/>
</dbReference>
<dbReference type="OrthoDB" id="429813at2759"/>
<dbReference type="SUPFAM" id="SSF51735">
    <property type="entry name" value="NAD(P)-binding Rossmann-fold domains"/>
    <property type="match status" value="1"/>
</dbReference>
<dbReference type="InterPro" id="IPR020806">
    <property type="entry name" value="PKS_PP-bd"/>
</dbReference>
<dbReference type="Pfam" id="PF23562">
    <property type="entry name" value="AMP-binding_C_3"/>
    <property type="match status" value="1"/>
</dbReference>
<dbReference type="Gene3D" id="3.40.50.12780">
    <property type="entry name" value="N-terminal domain of ligase-like"/>
    <property type="match status" value="1"/>
</dbReference>
<dbReference type="InterPro" id="IPR051414">
    <property type="entry name" value="Adenylate-forming_Reductase"/>
</dbReference>
<dbReference type="InterPro" id="IPR000873">
    <property type="entry name" value="AMP-dep_synth/lig_dom"/>
</dbReference>
<feature type="domain" description="Carrier" evidence="3">
    <location>
        <begin position="573"/>
        <end position="655"/>
    </location>
</feature>
<dbReference type="InterPro" id="IPR013120">
    <property type="entry name" value="FAR_NAD-bd"/>
</dbReference>
<dbReference type="Pfam" id="PF00501">
    <property type="entry name" value="AMP-binding"/>
    <property type="match status" value="1"/>
</dbReference>
<keyword evidence="2" id="KW-0597">Phosphoprotein</keyword>
<evidence type="ECO:0000259" key="3">
    <source>
        <dbReference type="PROSITE" id="PS50075"/>
    </source>
</evidence>
<dbReference type="PANTHER" id="PTHR43439">
    <property type="entry name" value="PHENYLACETATE-COENZYME A LIGASE"/>
    <property type="match status" value="1"/>
</dbReference>
<dbReference type="AlphaFoldDB" id="A0A0H2RQ56"/>
<protein>
    <submittedName>
        <fullName evidence="4">Acetyl-CoA synthetase-like protein</fullName>
    </submittedName>
</protein>
<dbReference type="InterPro" id="IPR036736">
    <property type="entry name" value="ACP-like_sf"/>
</dbReference>
<dbReference type="Pfam" id="PF00550">
    <property type="entry name" value="PP-binding"/>
    <property type="match status" value="1"/>
</dbReference>
<dbReference type="InParanoid" id="A0A0H2RQ56"/>
<gene>
    <name evidence="4" type="ORF">SCHPADRAFT_345006</name>
</gene>
<dbReference type="Gene3D" id="1.10.1200.10">
    <property type="entry name" value="ACP-like"/>
    <property type="match status" value="1"/>
</dbReference>
<name>A0A0H2RQ56_9AGAM</name>
<organism evidence="4 5">
    <name type="scientific">Schizopora paradoxa</name>
    <dbReference type="NCBI Taxonomy" id="27342"/>
    <lineage>
        <taxon>Eukaryota</taxon>
        <taxon>Fungi</taxon>
        <taxon>Dikarya</taxon>
        <taxon>Basidiomycota</taxon>
        <taxon>Agaricomycotina</taxon>
        <taxon>Agaricomycetes</taxon>
        <taxon>Hymenochaetales</taxon>
        <taxon>Schizoporaceae</taxon>
        <taxon>Schizopora</taxon>
    </lineage>
</organism>
<evidence type="ECO:0000256" key="2">
    <source>
        <dbReference type="ARBA" id="ARBA00022553"/>
    </source>
</evidence>
<dbReference type="EMBL" id="KQ085954">
    <property type="protein sequence ID" value="KLO13762.1"/>
    <property type="molecule type" value="Genomic_DNA"/>
</dbReference>
<accession>A0A0H2RQ56</accession>
<dbReference type="SUPFAM" id="SSF56801">
    <property type="entry name" value="Acetyl-CoA synthetase-like"/>
    <property type="match status" value="1"/>
</dbReference>
<dbReference type="InterPro" id="IPR042099">
    <property type="entry name" value="ANL_N_sf"/>
</dbReference>
<keyword evidence="5" id="KW-1185">Reference proteome</keyword>
<evidence type="ECO:0000313" key="5">
    <source>
        <dbReference type="Proteomes" id="UP000053477"/>
    </source>
</evidence>
<dbReference type="Gene3D" id="3.40.50.720">
    <property type="entry name" value="NAD(P)-binding Rossmann-like Domain"/>
    <property type="match status" value="1"/>
</dbReference>
<proteinExistence type="predicted"/>